<evidence type="ECO:0000256" key="4">
    <source>
        <dbReference type="ARBA" id="ARBA00022452"/>
    </source>
</evidence>
<accession>A0AAU6VD72</accession>
<dbReference type="Pfam" id="PF13954">
    <property type="entry name" value="PapC_N"/>
    <property type="match status" value="1"/>
</dbReference>
<dbReference type="InterPro" id="IPR037224">
    <property type="entry name" value="PapC_N_sf"/>
</dbReference>
<dbReference type="PANTHER" id="PTHR30451">
    <property type="entry name" value="OUTER MEMBRANE USHER PROTEIN"/>
    <property type="match status" value="1"/>
</dbReference>
<keyword evidence="4" id="KW-1134">Transmembrane beta strand</keyword>
<evidence type="ECO:0000256" key="8">
    <source>
        <dbReference type="ARBA" id="ARBA00023237"/>
    </source>
</evidence>
<dbReference type="AlphaFoldDB" id="A0AAU6VD72"/>
<proteinExistence type="inferred from homology"/>
<comment type="similarity">
    <text evidence="2">Belongs to the fimbrial export usher family.</text>
</comment>
<feature type="domain" description="PapC-like C-terminal" evidence="10">
    <location>
        <begin position="754"/>
        <end position="810"/>
    </location>
</feature>
<dbReference type="InterPro" id="IPR025885">
    <property type="entry name" value="PapC_N"/>
</dbReference>
<reference evidence="12" key="1">
    <citation type="submission" date="2022-03" db="EMBL/GenBank/DDBJ databases">
        <title>Sea Food Isolates.</title>
        <authorList>
            <person name="Li c."/>
        </authorList>
    </citation>
    <scope>NUCLEOTIDE SEQUENCE</scope>
    <source>
        <strain evidence="12">19MO03SA05</strain>
    </source>
</reference>
<organism evidence="12">
    <name type="scientific">bacterium 19MO03SA05</name>
    <dbReference type="NCBI Taxonomy" id="2920620"/>
    <lineage>
        <taxon>Bacteria</taxon>
    </lineage>
</organism>
<dbReference type="Gene3D" id="2.60.40.3110">
    <property type="match status" value="1"/>
</dbReference>
<evidence type="ECO:0000256" key="9">
    <source>
        <dbReference type="SAM" id="SignalP"/>
    </source>
</evidence>
<feature type="chain" id="PRO_5043683301" evidence="9">
    <location>
        <begin position="26"/>
        <end position="829"/>
    </location>
</feature>
<evidence type="ECO:0000256" key="7">
    <source>
        <dbReference type="ARBA" id="ARBA00023136"/>
    </source>
</evidence>
<dbReference type="GO" id="GO:0009279">
    <property type="term" value="C:cell outer membrane"/>
    <property type="evidence" value="ECO:0007669"/>
    <property type="project" value="UniProtKB-SubCell"/>
</dbReference>
<feature type="domain" description="PapC N-terminal" evidence="11">
    <location>
        <begin position="27"/>
        <end position="173"/>
    </location>
</feature>
<dbReference type="InterPro" id="IPR025949">
    <property type="entry name" value="PapC-like_C"/>
</dbReference>
<evidence type="ECO:0000256" key="2">
    <source>
        <dbReference type="ARBA" id="ARBA00008064"/>
    </source>
</evidence>
<evidence type="ECO:0000256" key="1">
    <source>
        <dbReference type="ARBA" id="ARBA00004442"/>
    </source>
</evidence>
<dbReference type="InterPro" id="IPR042186">
    <property type="entry name" value="FimD_plug_dom"/>
</dbReference>
<dbReference type="Gene3D" id="2.60.40.2610">
    <property type="entry name" value="Outer membrane usher protein FimD, plug domain"/>
    <property type="match status" value="1"/>
</dbReference>
<evidence type="ECO:0000256" key="5">
    <source>
        <dbReference type="ARBA" id="ARBA00022692"/>
    </source>
</evidence>
<dbReference type="InterPro" id="IPR043142">
    <property type="entry name" value="PapC-like_C_sf"/>
</dbReference>
<dbReference type="Pfam" id="PF13953">
    <property type="entry name" value="PapC_C"/>
    <property type="match status" value="1"/>
</dbReference>
<evidence type="ECO:0000256" key="3">
    <source>
        <dbReference type="ARBA" id="ARBA00022448"/>
    </source>
</evidence>
<comment type="subcellular location">
    <subcellularLocation>
        <location evidence="1">Cell outer membrane</location>
    </subcellularLocation>
</comment>
<dbReference type="PANTHER" id="PTHR30451:SF10">
    <property type="entry name" value="OUTER MEMBRANE USHER PROTEIN YFCU-RELATED"/>
    <property type="match status" value="1"/>
</dbReference>
<dbReference type="EMBL" id="CP095350">
    <property type="protein sequence ID" value="XAG84389.1"/>
    <property type="molecule type" value="Genomic_DNA"/>
</dbReference>
<keyword evidence="8" id="KW-0998">Cell outer membrane</keyword>
<dbReference type="SUPFAM" id="SSF141729">
    <property type="entry name" value="FimD N-terminal domain-like"/>
    <property type="match status" value="1"/>
</dbReference>
<protein>
    <submittedName>
        <fullName evidence="12">Fimbria/pilus outer membrane usher protein</fullName>
    </submittedName>
</protein>
<dbReference type="GO" id="GO:0009297">
    <property type="term" value="P:pilus assembly"/>
    <property type="evidence" value="ECO:0007669"/>
    <property type="project" value="InterPro"/>
</dbReference>
<dbReference type="Gene3D" id="2.60.40.2070">
    <property type="match status" value="1"/>
</dbReference>
<keyword evidence="7" id="KW-0472">Membrane</keyword>
<gene>
    <name evidence="12" type="ORF">MRM63_12915</name>
</gene>
<evidence type="ECO:0000313" key="12">
    <source>
        <dbReference type="EMBL" id="XAG84389.1"/>
    </source>
</evidence>
<name>A0AAU6VD72_UNCXX</name>
<dbReference type="Pfam" id="PF00577">
    <property type="entry name" value="Usher"/>
    <property type="match status" value="1"/>
</dbReference>
<keyword evidence="5" id="KW-0812">Transmembrane</keyword>
<dbReference type="InterPro" id="IPR000015">
    <property type="entry name" value="Fimb_usher"/>
</dbReference>
<keyword evidence="3" id="KW-0813">Transport</keyword>
<evidence type="ECO:0000256" key="6">
    <source>
        <dbReference type="ARBA" id="ARBA00022729"/>
    </source>
</evidence>
<feature type="signal peptide" evidence="9">
    <location>
        <begin position="1"/>
        <end position="25"/>
    </location>
</feature>
<dbReference type="Gene3D" id="3.10.20.410">
    <property type="match status" value="1"/>
</dbReference>
<evidence type="ECO:0000259" key="11">
    <source>
        <dbReference type="Pfam" id="PF13954"/>
    </source>
</evidence>
<sequence length="829" mass="92637">MTILSFKRISLFTAVITFCLTKAYAIEFNTDLLDVNDKNNIDFSRFSQQGYIMPGRYNLSVLLNNNRISNYSYLINFFEEDGSEQTKACITREIVEKFGLKNEALNKVSFQAEDSCVDFSGLPGVEIKPEMAENAINVSIPQIWLEYSYSSWLPPSRWDEGIAGVLVDYNINASLINSYRSGNSERLGYNGTAGINAGPWRLRADYRGNYNLFLSADDKRVTQHDFDWSRIYAYRALADWQSTLMLGENYTDSDIFDSWQFTGLSLKDDERMLPPKMRGYAPQVSGIAETNARVKVTQQGRILYDSTVPAGPFTIDSLDGSTRGRLDVEVIEQDGRTKKFRVDAAYVPYLTRPGRLRYKLSLGKPRVAEHKLEGSMFLSGEASWGINNEWSLYGGGITTKDFNTLSIGVAKDLKRFGSLSVDITQSVATVPENGTKKGKSWRVSYSKRFDEMNTDITFAGYRFSERDFMTMKQYLNARSSGTITRREKELYTTSVNKHISDWNMVLGLQYSHQTYWDSQASRYYNFSLNQYFDFFELKNISASINASRTQYRNRDLDSVYLSLSMPFGGSTLRYNSSLSGDIYEQSVGLSGRVKERLGSYSINAGYRDGNGIKPTSKFSGYYSRQFPATDFSANMSWEEKGYTSLGLALAGGVTATGEGVALHSGGSGGGTRLMVGTEGISGVPVDSGRAVTNAMGIAVVTSVNSYYRNTTTVDVTNMPDDIEVRQAVTESVLTEGAIGFQRFKAVKGRRLFATIRHKDGEDVPFGASVRNRADIEIGIVGEEGLTWLSGINPSEKIIARWGKNERCEISLPEQIGVDVQVFVCSPEKQ</sequence>
<keyword evidence="6 9" id="KW-0732">Signal</keyword>
<dbReference type="GO" id="GO:0015473">
    <property type="term" value="F:fimbrial usher porin activity"/>
    <property type="evidence" value="ECO:0007669"/>
    <property type="project" value="InterPro"/>
</dbReference>
<evidence type="ECO:0000259" key="10">
    <source>
        <dbReference type="Pfam" id="PF13953"/>
    </source>
</evidence>